<protein>
    <submittedName>
        <fullName evidence="2">Uncharacterized protein</fullName>
    </submittedName>
</protein>
<dbReference type="Proteomes" id="UP001341281">
    <property type="component" value="Chromosome 04"/>
</dbReference>
<gene>
    <name evidence="2" type="ORF">U9M48_020644</name>
</gene>
<organism evidence="2 3">
    <name type="scientific">Paspalum notatum var. saurae</name>
    <dbReference type="NCBI Taxonomy" id="547442"/>
    <lineage>
        <taxon>Eukaryota</taxon>
        <taxon>Viridiplantae</taxon>
        <taxon>Streptophyta</taxon>
        <taxon>Embryophyta</taxon>
        <taxon>Tracheophyta</taxon>
        <taxon>Spermatophyta</taxon>
        <taxon>Magnoliopsida</taxon>
        <taxon>Liliopsida</taxon>
        <taxon>Poales</taxon>
        <taxon>Poaceae</taxon>
        <taxon>PACMAD clade</taxon>
        <taxon>Panicoideae</taxon>
        <taxon>Andropogonodae</taxon>
        <taxon>Paspaleae</taxon>
        <taxon>Paspalinae</taxon>
        <taxon>Paspalum</taxon>
    </lineage>
</organism>
<evidence type="ECO:0000313" key="3">
    <source>
        <dbReference type="Proteomes" id="UP001341281"/>
    </source>
</evidence>
<dbReference type="AlphaFoldDB" id="A0AAQ3TF75"/>
<evidence type="ECO:0000256" key="1">
    <source>
        <dbReference type="SAM" id="MobiDB-lite"/>
    </source>
</evidence>
<reference evidence="2 3" key="1">
    <citation type="submission" date="2024-02" db="EMBL/GenBank/DDBJ databases">
        <title>High-quality chromosome-scale genome assembly of Pensacola bahiagrass (Paspalum notatum Flugge var. saurae).</title>
        <authorList>
            <person name="Vega J.M."/>
            <person name="Podio M."/>
            <person name="Orjuela J."/>
            <person name="Siena L.A."/>
            <person name="Pessino S.C."/>
            <person name="Combes M.C."/>
            <person name="Mariac C."/>
            <person name="Albertini E."/>
            <person name="Pupilli F."/>
            <person name="Ortiz J.P.A."/>
            <person name="Leblanc O."/>
        </authorList>
    </citation>
    <scope>NUCLEOTIDE SEQUENCE [LARGE SCALE GENOMIC DNA]</scope>
    <source>
        <strain evidence="2">R1</strain>
        <tissue evidence="2">Leaf</tissue>
    </source>
</reference>
<name>A0AAQ3TF75_PASNO</name>
<dbReference type="EMBL" id="CP144748">
    <property type="protein sequence ID" value="WVZ72135.1"/>
    <property type="molecule type" value="Genomic_DNA"/>
</dbReference>
<accession>A0AAQ3TF75</accession>
<proteinExistence type="predicted"/>
<feature type="region of interest" description="Disordered" evidence="1">
    <location>
        <begin position="113"/>
        <end position="149"/>
    </location>
</feature>
<feature type="non-terminal residue" evidence="2">
    <location>
        <position position="1"/>
    </location>
</feature>
<keyword evidence="3" id="KW-1185">Reference proteome</keyword>
<evidence type="ECO:0000313" key="2">
    <source>
        <dbReference type="EMBL" id="WVZ72135.1"/>
    </source>
</evidence>
<feature type="region of interest" description="Disordered" evidence="1">
    <location>
        <begin position="64"/>
        <end position="83"/>
    </location>
</feature>
<sequence length="348" mass="36689">VHTGVPPLLCSSRDPAPPRPCLPALPPTSRAPCLCPCPVRAATPILGIACPLLARPALDSRLLGGTAPPRPAGSNSAETDRQRWSRASSCSWGRPCLLLLLAHADVARVGGFAAPATPRSLPSPPPRPGSRRRLRIGSARGGADAPTGIHLHRRSLGRRHGCPRAIAAVTTPFFLPSPPPPLCSWRRCSFPRRGDVGGSPARWQTARAGAPPAAVAPRPHGGLAHGSGALISHLSAHLALGGRPHPWVASHGVPSPNCVLQSSNHTAPDPIKRPDLSAAAPVRALPYCYWTYEYDIWTLSIGNGTVIARPSALQESRVVQIISISKADGISLLWMNNARCSKVIFVDD</sequence>